<sequence>MLKSFRLWVPVAVVALLLIIAIAGVVVASKLVPRATAAKDELQAALPLASQVQQQILDGDTDAAAETAAKLREHTSAARAQTTGDLWQWAEAAPFIGDNLKAVRVVSETVDDLAVDTLEPATKLSISALQPVDGRIDVEAISDLLPFIDSTAASIDSAQEKLGDVPRNALIDEVSDGISKLETALAKAETVLEQLRVPVAVLPSALGAEEPRNYLMIFQGNSEVRAAGGNPAAMVLVKVDNGAISIAQQASSGDFKNSMQREPVKELDPNVEKIYSDIIGKYIPNITSTPDFPTTAGLMNAYWNEEFDTELDGIISFDPVGLSYLLGATGPVEMPTGDTLTAENAVPLLLNEVYFRYPDGAASDAFFAAAAASVFDALTTGSGDPKAIVGALVKSANEGRLMMWSPHEDLAGAIEGTALQGVLPSDNTEKTTVGVYFNDTTGSKMDYYVDAKIEASTNQCDVSSGESPTFKTDVTLTNSITREEAKTLPGYITGPYYTPGDIATDFVVYGPVGAKIDSWLVNGKEHSAKATGEIDGRPVVRLSYVLKPGESVTVSYTMTGAPDQEYGDFTIDTTPMVRDTPITITGCKPEDPE</sequence>
<evidence type="ECO:0000313" key="1">
    <source>
        <dbReference type="EMBL" id="PFG30677.1"/>
    </source>
</evidence>
<organism evidence="1 2">
    <name type="scientific">Paramicrobacterium agarici</name>
    <dbReference type="NCBI Taxonomy" id="630514"/>
    <lineage>
        <taxon>Bacteria</taxon>
        <taxon>Bacillati</taxon>
        <taxon>Actinomycetota</taxon>
        <taxon>Actinomycetes</taxon>
        <taxon>Micrococcales</taxon>
        <taxon>Microbacteriaceae</taxon>
        <taxon>Paramicrobacterium</taxon>
    </lineage>
</organism>
<proteinExistence type="predicted"/>
<dbReference type="Proteomes" id="UP000221369">
    <property type="component" value="Unassembled WGS sequence"/>
</dbReference>
<dbReference type="InterPro" id="IPR025101">
    <property type="entry name" value="DUF4012"/>
</dbReference>
<evidence type="ECO:0000313" key="2">
    <source>
        <dbReference type="Proteomes" id="UP000221369"/>
    </source>
</evidence>
<keyword evidence="2" id="KW-1185">Reference proteome</keyword>
<accession>A0A2A9DV70</accession>
<gene>
    <name evidence="1" type="ORF">ATJ78_1612</name>
</gene>
<protein>
    <submittedName>
        <fullName evidence="1">Uncharacterized protein DUF4012</fullName>
    </submittedName>
</protein>
<dbReference type="Pfam" id="PF13196">
    <property type="entry name" value="DUF4012"/>
    <property type="match status" value="1"/>
</dbReference>
<dbReference type="EMBL" id="PDJE01000001">
    <property type="protein sequence ID" value="PFG30677.1"/>
    <property type="molecule type" value="Genomic_DNA"/>
</dbReference>
<name>A0A2A9DV70_9MICO</name>
<comment type="caution">
    <text evidence="1">The sequence shown here is derived from an EMBL/GenBank/DDBJ whole genome shotgun (WGS) entry which is preliminary data.</text>
</comment>
<reference evidence="1 2" key="1">
    <citation type="submission" date="2017-10" db="EMBL/GenBank/DDBJ databases">
        <title>Sequencing the genomes of 1000 actinobacteria strains.</title>
        <authorList>
            <person name="Klenk H.-P."/>
        </authorList>
    </citation>
    <scope>NUCLEOTIDE SEQUENCE [LARGE SCALE GENOMIC DNA]</scope>
    <source>
        <strain evidence="1 2">DSM 21798</strain>
    </source>
</reference>
<dbReference type="AlphaFoldDB" id="A0A2A9DV70"/>